<organism evidence="2 3">
    <name type="scientific">Kibdelosporangium aridum</name>
    <dbReference type="NCBI Taxonomy" id="2030"/>
    <lineage>
        <taxon>Bacteria</taxon>
        <taxon>Bacillati</taxon>
        <taxon>Actinomycetota</taxon>
        <taxon>Actinomycetes</taxon>
        <taxon>Pseudonocardiales</taxon>
        <taxon>Pseudonocardiaceae</taxon>
        <taxon>Kibdelosporangium</taxon>
    </lineage>
</organism>
<keyword evidence="3" id="KW-1185">Reference proteome</keyword>
<evidence type="ECO:0000313" key="2">
    <source>
        <dbReference type="EMBL" id="SMD27220.1"/>
    </source>
</evidence>
<dbReference type="EMBL" id="QHKI01000121">
    <property type="protein sequence ID" value="RSM60097.1"/>
    <property type="molecule type" value="Genomic_DNA"/>
</dbReference>
<evidence type="ECO:0000313" key="4">
    <source>
        <dbReference type="Proteomes" id="UP000287547"/>
    </source>
</evidence>
<sequence length="63" mass="7202">MLYVLRVSEATCSRCGRSKSSATPMEALAWVSERSKDRLTWLCPACARAHVRDIEGKLPEEYW</sequence>
<accession>A0A1Y5YBI7</accession>
<dbReference type="Proteomes" id="UP000287547">
    <property type="component" value="Unassembled WGS sequence"/>
</dbReference>
<proteinExistence type="predicted"/>
<reference evidence="1 4" key="2">
    <citation type="submission" date="2018-05" db="EMBL/GenBank/DDBJ databases">
        <title>Evolution of GPA BGCs.</title>
        <authorList>
            <person name="Waglechner N."/>
            <person name="Wright G.D."/>
        </authorList>
    </citation>
    <scope>NUCLEOTIDE SEQUENCE [LARGE SCALE GENOMIC DNA]</scope>
    <source>
        <strain evidence="1 4">A82846</strain>
    </source>
</reference>
<dbReference type="OrthoDB" id="3578149at2"/>
<gene>
    <name evidence="1" type="ORF">DMH04_54710</name>
    <name evidence="2" type="ORF">SAMN05661093_10821</name>
</gene>
<evidence type="ECO:0000313" key="3">
    <source>
        <dbReference type="Proteomes" id="UP000192674"/>
    </source>
</evidence>
<protein>
    <submittedName>
        <fullName evidence="2">Uncharacterized protein</fullName>
    </submittedName>
</protein>
<dbReference type="Proteomes" id="UP000192674">
    <property type="component" value="Unassembled WGS sequence"/>
</dbReference>
<reference evidence="2 3" key="1">
    <citation type="submission" date="2017-04" db="EMBL/GenBank/DDBJ databases">
        <authorList>
            <person name="Afonso C.L."/>
            <person name="Miller P.J."/>
            <person name="Scott M.A."/>
            <person name="Spackman E."/>
            <person name="Goraichik I."/>
            <person name="Dimitrov K.M."/>
            <person name="Suarez D.L."/>
            <person name="Swayne D.E."/>
        </authorList>
    </citation>
    <scope>NUCLEOTIDE SEQUENCE [LARGE SCALE GENOMIC DNA]</scope>
    <source>
        <strain evidence="2 3">DSM 43828</strain>
    </source>
</reference>
<name>A0A1Y5YBI7_KIBAR</name>
<dbReference type="EMBL" id="FWXV01000021">
    <property type="protein sequence ID" value="SMD27220.1"/>
    <property type="molecule type" value="Genomic_DNA"/>
</dbReference>
<dbReference type="AlphaFoldDB" id="A0A1Y5YBI7"/>
<evidence type="ECO:0000313" key="1">
    <source>
        <dbReference type="EMBL" id="RSM60097.1"/>
    </source>
</evidence>